<accession>A0ABX8MFK1</accession>
<name>A0ABX8MFK1_9PSED</name>
<evidence type="ECO:0000256" key="1">
    <source>
        <dbReference type="SAM" id="Phobius"/>
    </source>
</evidence>
<evidence type="ECO:0008006" key="4">
    <source>
        <dbReference type="Google" id="ProtNLM"/>
    </source>
</evidence>
<keyword evidence="1" id="KW-0472">Membrane</keyword>
<organism evidence="2 3">
    <name type="scientific">Pseudomonas sessilinigenes</name>
    <dbReference type="NCBI Taxonomy" id="658629"/>
    <lineage>
        <taxon>Bacteria</taxon>
        <taxon>Pseudomonadati</taxon>
        <taxon>Pseudomonadota</taxon>
        <taxon>Gammaproteobacteria</taxon>
        <taxon>Pseudomonadales</taxon>
        <taxon>Pseudomonadaceae</taxon>
        <taxon>Pseudomonas</taxon>
    </lineage>
</organism>
<keyword evidence="1" id="KW-0812">Transmembrane</keyword>
<protein>
    <recommendedName>
        <fullName evidence="4">DUF2892 domain-containing protein</fullName>
    </recommendedName>
</protein>
<sequence>MVNKKRAVIADDLRKIGTTSVAAGIVGIFLSDHRLLTAFALVVGVVIWITGICLTPED</sequence>
<feature type="transmembrane region" description="Helical" evidence="1">
    <location>
        <begin position="12"/>
        <end position="30"/>
    </location>
</feature>
<feature type="transmembrane region" description="Helical" evidence="1">
    <location>
        <begin position="36"/>
        <end position="55"/>
    </location>
</feature>
<reference evidence="2" key="1">
    <citation type="submission" date="2021-06" db="EMBL/GenBank/DDBJ databases">
        <title>Updating the genus Pseudomonas: Description of 43 new species and partition of the Pseudomonas putida group.</title>
        <authorList>
            <person name="Girard L."/>
            <person name="Lood C."/>
            <person name="Vandamme P."/>
            <person name="Rokni-Zadeh H."/>
            <person name="van Noort V."/>
            <person name="Hofte M."/>
            <person name="Lavigne R."/>
            <person name="De Mot R."/>
        </authorList>
    </citation>
    <scope>NUCLEOTIDE SEQUENCE</scope>
    <source>
        <strain evidence="2">CMR12a</strain>
    </source>
</reference>
<keyword evidence="1" id="KW-1133">Transmembrane helix</keyword>
<evidence type="ECO:0000313" key="2">
    <source>
        <dbReference type="EMBL" id="QXH37881.1"/>
    </source>
</evidence>
<dbReference type="EMBL" id="CP077074">
    <property type="protein sequence ID" value="QXH37881.1"/>
    <property type="molecule type" value="Genomic_DNA"/>
</dbReference>
<evidence type="ECO:0000313" key="3">
    <source>
        <dbReference type="Proteomes" id="UP000693952"/>
    </source>
</evidence>
<dbReference type="Proteomes" id="UP000693952">
    <property type="component" value="Chromosome"/>
</dbReference>
<dbReference type="RefSeq" id="WP_164487294.1">
    <property type="nucleotide sequence ID" value="NZ_CP027706.1"/>
</dbReference>
<keyword evidence="3" id="KW-1185">Reference proteome</keyword>
<proteinExistence type="predicted"/>
<gene>
    <name evidence="2" type="ORF">KSS89_16440</name>
</gene>